<keyword evidence="1" id="KW-0732">Signal</keyword>
<dbReference type="EMBL" id="JRNR01000116">
    <property type="protein sequence ID" value="KGF47115.1"/>
    <property type="molecule type" value="Genomic_DNA"/>
</dbReference>
<organism evidence="2 3">
    <name type="scientific">Prevotella disiens DNF00882</name>
    <dbReference type="NCBI Taxonomy" id="1401075"/>
    <lineage>
        <taxon>Bacteria</taxon>
        <taxon>Pseudomonadati</taxon>
        <taxon>Bacteroidota</taxon>
        <taxon>Bacteroidia</taxon>
        <taxon>Bacteroidales</taxon>
        <taxon>Prevotellaceae</taxon>
        <taxon>Prevotella</taxon>
    </lineage>
</organism>
<evidence type="ECO:0000313" key="3">
    <source>
        <dbReference type="Proteomes" id="UP000029538"/>
    </source>
</evidence>
<comment type="caution">
    <text evidence="2">The sequence shown here is derived from an EMBL/GenBank/DDBJ whole genome shotgun (WGS) entry which is preliminary data.</text>
</comment>
<proteinExistence type="predicted"/>
<feature type="signal peptide" evidence="1">
    <location>
        <begin position="1"/>
        <end position="19"/>
    </location>
</feature>
<evidence type="ECO:0000313" key="2">
    <source>
        <dbReference type="EMBL" id="KGF47115.1"/>
    </source>
</evidence>
<dbReference type="Proteomes" id="UP000029538">
    <property type="component" value="Unassembled WGS sequence"/>
</dbReference>
<evidence type="ECO:0000256" key="1">
    <source>
        <dbReference type="SAM" id="SignalP"/>
    </source>
</evidence>
<feature type="chain" id="PRO_5001923823" evidence="1">
    <location>
        <begin position="20"/>
        <end position="137"/>
    </location>
</feature>
<dbReference type="GeneID" id="91082484"/>
<name>A0A096AJS4_9BACT</name>
<gene>
    <name evidence="2" type="ORF">HMPREF0654_10335</name>
</gene>
<protein>
    <submittedName>
        <fullName evidence="2">Uncharacterized protein</fullName>
    </submittedName>
</protein>
<dbReference type="AlphaFoldDB" id="A0A096AJS4"/>
<accession>A0A096AJS4</accession>
<reference evidence="2 3" key="1">
    <citation type="submission" date="2014-07" db="EMBL/GenBank/DDBJ databases">
        <authorList>
            <person name="McCorrison J."/>
            <person name="Sanka R."/>
            <person name="Torralba M."/>
            <person name="Gillis M."/>
            <person name="Haft D.H."/>
            <person name="Methe B."/>
            <person name="Sutton G."/>
            <person name="Nelson K.E."/>
        </authorList>
    </citation>
    <scope>NUCLEOTIDE SEQUENCE [LARGE SCALE GENOMIC DNA]</scope>
    <source>
        <strain evidence="2 3">DNF00882</strain>
    </source>
</reference>
<dbReference type="RefSeq" id="WP_021669588.1">
    <property type="nucleotide sequence ID" value="NZ_JRNR01000116.1"/>
</dbReference>
<sequence length="137" mass="16056">MKKIIILFIALSCAINTFAQHKFDPNKFKTELRQYILSTVNLTEKEANNFFKIYDEMQVKKRALHASVCAKQKCVPQNNNVARTAIMTSDNLRIQIKQVEKAYHQKMLLVIPATKLFNVLKAERRFHKQYLKKASRK</sequence>